<gene>
    <name evidence="5" type="ORF">BS47DRAFT_1370752</name>
</gene>
<dbReference type="FunFam" id="3.30.70.330:FF:000145">
    <property type="entry name" value="Putative RNP domain-containing protein"/>
    <property type="match status" value="1"/>
</dbReference>
<organism evidence="5 6">
    <name type="scientific">Hydnum rufescens UP504</name>
    <dbReference type="NCBI Taxonomy" id="1448309"/>
    <lineage>
        <taxon>Eukaryota</taxon>
        <taxon>Fungi</taxon>
        <taxon>Dikarya</taxon>
        <taxon>Basidiomycota</taxon>
        <taxon>Agaricomycotina</taxon>
        <taxon>Agaricomycetes</taxon>
        <taxon>Cantharellales</taxon>
        <taxon>Hydnaceae</taxon>
        <taxon>Hydnum</taxon>
    </lineage>
</organism>
<dbReference type="Pfam" id="PF00076">
    <property type="entry name" value="RRM_1"/>
    <property type="match status" value="3"/>
</dbReference>
<dbReference type="SMART" id="SM00360">
    <property type="entry name" value="RRM"/>
    <property type="match status" value="3"/>
</dbReference>
<evidence type="ECO:0000256" key="1">
    <source>
        <dbReference type="ARBA" id="ARBA00022884"/>
    </source>
</evidence>
<dbReference type="InterPro" id="IPR000504">
    <property type="entry name" value="RRM_dom"/>
</dbReference>
<proteinExistence type="predicted"/>
<feature type="domain" description="RRM" evidence="4">
    <location>
        <begin position="441"/>
        <end position="517"/>
    </location>
</feature>
<dbReference type="EMBL" id="MU128918">
    <property type="protein sequence ID" value="KAF9519346.1"/>
    <property type="molecule type" value="Genomic_DNA"/>
</dbReference>
<keyword evidence="1 2" id="KW-0694">RNA-binding</keyword>
<dbReference type="PROSITE" id="PS50102">
    <property type="entry name" value="RRM"/>
    <property type="match status" value="3"/>
</dbReference>
<reference evidence="5" key="1">
    <citation type="journal article" date="2020" name="Nat. Commun.">
        <title>Large-scale genome sequencing of mycorrhizal fungi provides insights into the early evolution of symbiotic traits.</title>
        <authorList>
            <person name="Miyauchi S."/>
            <person name="Kiss E."/>
            <person name="Kuo A."/>
            <person name="Drula E."/>
            <person name="Kohler A."/>
            <person name="Sanchez-Garcia M."/>
            <person name="Morin E."/>
            <person name="Andreopoulos B."/>
            <person name="Barry K.W."/>
            <person name="Bonito G."/>
            <person name="Buee M."/>
            <person name="Carver A."/>
            <person name="Chen C."/>
            <person name="Cichocki N."/>
            <person name="Clum A."/>
            <person name="Culley D."/>
            <person name="Crous P.W."/>
            <person name="Fauchery L."/>
            <person name="Girlanda M."/>
            <person name="Hayes R.D."/>
            <person name="Keri Z."/>
            <person name="LaButti K."/>
            <person name="Lipzen A."/>
            <person name="Lombard V."/>
            <person name="Magnuson J."/>
            <person name="Maillard F."/>
            <person name="Murat C."/>
            <person name="Nolan M."/>
            <person name="Ohm R.A."/>
            <person name="Pangilinan J."/>
            <person name="Pereira M.F."/>
            <person name="Perotto S."/>
            <person name="Peter M."/>
            <person name="Pfister S."/>
            <person name="Riley R."/>
            <person name="Sitrit Y."/>
            <person name="Stielow J.B."/>
            <person name="Szollosi G."/>
            <person name="Zifcakova L."/>
            <person name="Stursova M."/>
            <person name="Spatafora J.W."/>
            <person name="Tedersoo L."/>
            <person name="Vaario L.M."/>
            <person name="Yamada A."/>
            <person name="Yan M."/>
            <person name="Wang P."/>
            <person name="Xu J."/>
            <person name="Bruns T."/>
            <person name="Baldrian P."/>
            <person name="Vilgalys R."/>
            <person name="Dunand C."/>
            <person name="Henrissat B."/>
            <person name="Grigoriev I.V."/>
            <person name="Hibbett D."/>
            <person name="Nagy L.G."/>
            <person name="Martin F.M."/>
        </authorList>
    </citation>
    <scope>NUCLEOTIDE SEQUENCE</scope>
    <source>
        <strain evidence="5">UP504</strain>
    </source>
</reference>
<dbReference type="GO" id="GO:0005737">
    <property type="term" value="C:cytoplasm"/>
    <property type="evidence" value="ECO:0007669"/>
    <property type="project" value="TreeGrafter"/>
</dbReference>
<feature type="compositionally biased region" description="Basic and acidic residues" evidence="3">
    <location>
        <begin position="30"/>
        <end position="42"/>
    </location>
</feature>
<dbReference type="Gene3D" id="3.30.70.330">
    <property type="match status" value="3"/>
</dbReference>
<evidence type="ECO:0000256" key="3">
    <source>
        <dbReference type="SAM" id="MobiDB-lite"/>
    </source>
</evidence>
<keyword evidence="6" id="KW-1185">Reference proteome</keyword>
<dbReference type="Proteomes" id="UP000886523">
    <property type="component" value="Unassembled WGS sequence"/>
</dbReference>
<feature type="domain" description="RRM" evidence="4">
    <location>
        <begin position="256"/>
        <end position="333"/>
    </location>
</feature>
<sequence>MDDGKMEDEEKSRREERDPRDRRERRHHSDHWEPDDRKPDRRSSRRDKRSRSRSHSRHRSASPVRPSRHRRRSHSRSPGRSRSRSRSRSADHHRSSHRNGRSMGRDRERVPRSLGGPINADHEEAVEFAKISKRENRVYVGNLSYDVKYGDLIEFMRGAGEVLFAEVLVTPNGVSKGCGIVEFSTPEEAQNAIKELGEAPLLGRPVFIREDREAESRFGATPVPGKIGMALAHGGGFGSNPYGGPRALPTVGGPGNQLYVGNLPYQAGWQDLKDLFRSAGNIIRADINIGPDGRAKGSGTVIFETTKDAQAAIGMYHGFDWYGRTLEVREDRYAGLSGSGLRGRGLAAGGRGFGGRGLGLGGRGFGRGSFGARGGGLGGGDGRQFTNDIYADYDGPNGTVGASHLRMEGAGYNNVGIPTGPHGYNAPAPGFGGYVSGEPSQQIMVRNLPWSTANEDLVELFETTGSVEQAEILFEGTRSKGAGVVQFATTEESETAIAKFSGYMYGGRPLDVRFNDRWHQFTATAAKGAHMQT</sequence>
<evidence type="ECO:0000313" key="6">
    <source>
        <dbReference type="Proteomes" id="UP000886523"/>
    </source>
</evidence>
<dbReference type="InterPro" id="IPR050374">
    <property type="entry name" value="RRT5_SRSF_SR"/>
</dbReference>
<dbReference type="OrthoDB" id="1049195at2759"/>
<dbReference type="PANTHER" id="PTHR23003">
    <property type="entry name" value="RNA RECOGNITION MOTIF RRM DOMAIN CONTAINING PROTEIN"/>
    <property type="match status" value="1"/>
</dbReference>
<feature type="region of interest" description="Disordered" evidence="3">
    <location>
        <begin position="1"/>
        <end position="118"/>
    </location>
</feature>
<dbReference type="GO" id="GO:0005634">
    <property type="term" value="C:nucleus"/>
    <property type="evidence" value="ECO:0007669"/>
    <property type="project" value="TreeGrafter"/>
</dbReference>
<evidence type="ECO:0000313" key="5">
    <source>
        <dbReference type="EMBL" id="KAF9519346.1"/>
    </source>
</evidence>
<dbReference type="AlphaFoldDB" id="A0A9P6BAM8"/>
<evidence type="ECO:0000259" key="4">
    <source>
        <dbReference type="PROSITE" id="PS50102"/>
    </source>
</evidence>
<evidence type="ECO:0000256" key="2">
    <source>
        <dbReference type="PROSITE-ProRule" id="PRU00176"/>
    </source>
</evidence>
<feature type="domain" description="RRM" evidence="4">
    <location>
        <begin position="136"/>
        <end position="213"/>
    </location>
</feature>
<dbReference type="PANTHER" id="PTHR23003:SF3">
    <property type="entry name" value="FI21236P1-RELATED"/>
    <property type="match status" value="1"/>
</dbReference>
<dbReference type="InterPro" id="IPR012677">
    <property type="entry name" value="Nucleotide-bd_a/b_plait_sf"/>
</dbReference>
<dbReference type="GO" id="GO:1990904">
    <property type="term" value="C:ribonucleoprotein complex"/>
    <property type="evidence" value="ECO:0007669"/>
    <property type="project" value="TreeGrafter"/>
</dbReference>
<dbReference type="GO" id="GO:0003729">
    <property type="term" value="F:mRNA binding"/>
    <property type="evidence" value="ECO:0007669"/>
    <property type="project" value="TreeGrafter"/>
</dbReference>
<name>A0A9P6BAM8_9AGAM</name>
<accession>A0A9P6BAM8</accession>
<feature type="compositionally biased region" description="Basic and acidic residues" evidence="3">
    <location>
        <begin position="8"/>
        <end position="22"/>
    </location>
</feature>
<protein>
    <recommendedName>
        <fullName evidence="4">RRM domain-containing protein</fullName>
    </recommendedName>
</protein>
<dbReference type="InterPro" id="IPR035979">
    <property type="entry name" value="RBD_domain_sf"/>
</dbReference>
<comment type="caution">
    <text evidence="5">The sequence shown here is derived from an EMBL/GenBank/DDBJ whole genome shotgun (WGS) entry which is preliminary data.</text>
</comment>
<dbReference type="SUPFAM" id="SSF54928">
    <property type="entry name" value="RNA-binding domain, RBD"/>
    <property type="match status" value="3"/>
</dbReference>
<feature type="compositionally biased region" description="Basic residues" evidence="3">
    <location>
        <begin position="43"/>
        <end position="87"/>
    </location>
</feature>